<evidence type="ECO:0000313" key="3">
    <source>
        <dbReference type="Proteomes" id="UP001642484"/>
    </source>
</evidence>
<protein>
    <submittedName>
        <fullName evidence="2">Uncharacterized protein</fullName>
    </submittedName>
</protein>
<feature type="region of interest" description="Disordered" evidence="1">
    <location>
        <begin position="269"/>
        <end position="355"/>
    </location>
</feature>
<feature type="compositionally biased region" description="Gly residues" evidence="1">
    <location>
        <begin position="8"/>
        <end position="17"/>
    </location>
</feature>
<comment type="caution">
    <text evidence="2">The sequence shown here is derived from an EMBL/GenBank/DDBJ whole genome shotgun (WGS) entry which is preliminary data.</text>
</comment>
<sequence>MAGSWKGKWGGAWGGGAWNEDWQGSRPWKGSGGKKGKGKWGGAEEAADAGEGAGLQSTHRILSRYQLSKAILKTAADVDGSAFVKDSKHKVDDFTFLSKKHLRRTLSAENHHLLRRPGVGLSEAAGSIAAGADVLAKMDKVAWEKLATVLGGLRGELQALNTLDASVDRSEEILVAALTSLRSSLTGPDVEEVAIQAAIAGSRLFLMSAHLLPLAAALGDPSWWGGHVPDTLSDHKRFAAWKRDPGDSDKMLRAMAALLLEKIEESTTGKNDPTALFARKAPAAKMPSTDSGSSEPKKKTKKDRKGKKDKKAEKKAKKKAAKKRKASSSSTSSSSPKKPGRAKAPKGGTVKVRRVTASHAGKAIVKEDDLYDELPQDGATTVQAALEKLFAAQSSVEELANWSVQSLAEDGTLQPADTSVTTDVCGDLALLRKGG</sequence>
<dbReference type="Proteomes" id="UP001642484">
    <property type="component" value="Unassembled WGS sequence"/>
</dbReference>
<gene>
    <name evidence="2" type="ORF">CCMP2556_LOCUS36234</name>
</gene>
<name>A0ABP0PC00_9DINO</name>
<proteinExistence type="predicted"/>
<organism evidence="2 3">
    <name type="scientific">Durusdinium trenchii</name>
    <dbReference type="NCBI Taxonomy" id="1381693"/>
    <lineage>
        <taxon>Eukaryota</taxon>
        <taxon>Sar</taxon>
        <taxon>Alveolata</taxon>
        <taxon>Dinophyceae</taxon>
        <taxon>Suessiales</taxon>
        <taxon>Symbiodiniaceae</taxon>
        <taxon>Durusdinium</taxon>
    </lineage>
</organism>
<reference evidence="2 3" key="1">
    <citation type="submission" date="2024-02" db="EMBL/GenBank/DDBJ databases">
        <authorList>
            <person name="Chen Y."/>
            <person name="Shah S."/>
            <person name="Dougan E. K."/>
            <person name="Thang M."/>
            <person name="Chan C."/>
        </authorList>
    </citation>
    <scope>NUCLEOTIDE SEQUENCE [LARGE SCALE GENOMIC DNA]</scope>
</reference>
<dbReference type="EMBL" id="CAXAMN010022903">
    <property type="protein sequence ID" value="CAK9073573.1"/>
    <property type="molecule type" value="Genomic_DNA"/>
</dbReference>
<accession>A0ABP0PC00</accession>
<evidence type="ECO:0000313" key="2">
    <source>
        <dbReference type="EMBL" id="CAK9073573.1"/>
    </source>
</evidence>
<feature type="compositionally biased region" description="Low complexity" evidence="1">
    <location>
        <begin position="327"/>
        <end position="337"/>
    </location>
</feature>
<keyword evidence="3" id="KW-1185">Reference proteome</keyword>
<feature type="compositionally biased region" description="Basic residues" evidence="1">
    <location>
        <begin position="298"/>
        <end position="326"/>
    </location>
</feature>
<evidence type="ECO:0000256" key="1">
    <source>
        <dbReference type="SAM" id="MobiDB-lite"/>
    </source>
</evidence>
<feature type="region of interest" description="Disordered" evidence="1">
    <location>
        <begin position="1"/>
        <end position="53"/>
    </location>
</feature>